<protein>
    <submittedName>
        <fullName evidence="1">DUF892 family protein</fullName>
    </submittedName>
</protein>
<accession>A0A7X9P3Y0</accession>
<sequence>MKQFEDLRDLFIHQMKDRYDSETQQIGVYHELGLRVKSVGLKRVLAICEKSAQKHIDFLDELFTDLHENQVGDICECSLGMIKEMNKVLENTSNHNITDIAILSTIRQLHSNDLTGYQNILMYADQVHDDAILDVLKQMLKNEKDLDQLLDETMLNLIQKEHVLEVEV</sequence>
<evidence type="ECO:0000313" key="2">
    <source>
        <dbReference type="Proteomes" id="UP000576082"/>
    </source>
</evidence>
<organism evidence="1 2">
    <name type="scientific">Flammeovirga aprica JL-4</name>
    <dbReference type="NCBI Taxonomy" id="694437"/>
    <lineage>
        <taxon>Bacteria</taxon>
        <taxon>Pseudomonadati</taxon>
        <taxon>Bacteroidota</taxon>
        <taxon>Cytophagia</taxon>
        <taxon>Cytophagales</taxon>
        <taxon>Flammeovirgaceae</taxon>
        <taxon>Flammeovirga</taxon>
    </lineage>
</organism>
<keyword evidence="2" id="KW-1185">Reference proteome</keyword>
<comment type="caution">
    <text evidence="1">The sequence shown here is derived from an EMBL/GenBank/DDBJ whole genome shotgun (WGS) entry which is preliminary data.</text>
</comment>
<dbReference type="PANTHER" id="PTHR30565:SF9">
    <property type="entry name" value="PROTEIN YCIF"/>
    <property type="match status" value="1"/>
</dbReference>
<dbReference type="InterPro" id="IPR012347">
    <property type="entry name" value="Ferritin-like"/>
</dbReference>
<dbReference type="SUPFAM" id="SSF47240">
    <property type="entry name" value="Ferritin-like"/>
    <property type="match status" value="1"/>
</dbReference>
<dbReference type="PANTHER" id="PTHR30565">
    <property type="entry name" value="PROTEIN YCIF"/>
    <property type="match status" value="1"/>
</dbReference>
<dbReference type="Gene3D" id="1.20.1260.10">
    <property type="match status" value="1"/>
</dbReference>
<dbReference type="Proteomes" id="UP000576082">
    <property type="component" value="Unassembled WGS sequence"/>
</dbReference>
<dbReference type="AlphaFoldDB" id="A0A7X9P3Y0"/>
<dbReference type="InterPro" id="IPR010287">
    <property type="entry name" value="DUF892_YciF-like"/>
</dbReference>
<gene>
    <name evidence="1" type="ORF">HHU12_10470</name>
</gene>
<dbReference type="InterPro" id="IPR047114">
    <property type="entry name" value="YciF"/>
</dbReference>
<evidence type="ECO:0000313" key="1">
    <source>
        <dbReference type="EMBL" id="NME68384.1"/>
    </source>
</evidence>
<name>A0A7X9P3Y0_9BACT</name>
<proteinExistence type="predicted"/>
<reference evidence="1 2" key="1">
    <citation type="submission" date="2020-04" db="EMBL/GenBank/DDBJ databases">
        <title>Flammeovirga sp. SR4, a novel species isolated from seawater.</title>
        <authorList>
            <person name="Wang X."/>
        </authorList>
    </citation>
    <scope>NUCLEOTIDE SEQUENCE [LARGE SCALE GENOMIC DNA]</scope>
    <source>
        <strain evidence="1 2">ATCC 23126</strain>
    </source>
</reference>
<dbReference type="RefSeq" id="WP_169656690.1">
    <property type="nucleotide sequence ID" value="NZ_JABANE010000023.1"/>
</dbReference>
<dbReference type="InterPro" id="IPR009078">
    <property type="entry name" value="Ferritin-like_SF"/>
</dbReference>
<dbReference type="EMBL" id="JABANE010000023">
    <property type="protein sequence ID" value="NME68384.1"/>
    <property type="molecule type" value="Genomic_DNA"/>
</dbReference>
<dbReference type="Pfam" id="PF05974">
    <property type="entry name" value="DUF892"/>
    <property type="match status" value="1"/>
</dbReference>